<dbReference type="CDD" id="cd03809">
    <property type="entry name" value="GT4_MtfB-like"/>
    <property type="match status" value="1"/>
</dbReference>
<dbReference type="PANTHER" id="PTHR46401">
    <property type="entry name" value="GLYCOSYLTRANSFERASE WBBK-RELATED"/>
    <property type="match status" value="1"/>
</dbReference>
<dbReference type="AlphaFoldDB" id="A0A5M6IPR2"/>
<sequence>MTRLWIDVEDLIVYALANARPSGIQRLTFDLYQALRSLYDASGQVGFVRHDALRGGFATVAWDEVAAMFTSLRAEAVPAPEPDIPATGGRPGLLRRALRPAVYRLPEEVRRPVILAGVAQAEALRQLGRAAQSGSRLLRRSLARDGTTQLRGLGPRPRQPLAELARPGDVLLALGASWTPEYAGLVAEAKAKLGLRFGVLLYDIIPLRRPEWCKGDLVGRFRAWFHGVLPLADVLLAISRHTAADVEDYAHRHGVTLRARVRPIPLGTGFVGQAAEGQAEAGSVRPDLPAPGSYVLFVSTIEARKNHALLVRVWRRLLEELPEGQVPTLVFAGRVGWLVGDLLEQLRNCDNLDGHVRIVADPTDAELLALYRGCRFTVFPSLYEGWGLPVTESLALGRPCVCSNATSLPEAGGELVRFFDPESVADATRVIRDTLQDRSRLQAWEAQVHGSFRPVPWTETARAVMDAASQASVPVHA</sequence>
<keyword evidence="1 3" id="KW-0808">Transferase</keyword>
<dbReference type="Pfam" id="PF00534">
    <property type="entry name" value="Glycos_transf_1"/>
    <property type="match status" value="1"/>
</dbReference>
<gene>
    <name evidence="3" type="ORF">F1189_23735</name>
</gene>
<proteinExistence type="predicted"/>
<dbReference type="RefSeq" id="WP_150043501.1">
    <property type="nucleotide sequence ID" value="NZ_OW485601.1"/>
</dbReference>
<comment type="caution">
    <text evidence="3">The sequence shown here is derived from an EMBL/GenBank/DDBJ whole genome shotgun (WGS) entry which is preliminary data.</text>
</comment>
<protein>
    <submittedName>
        <fullName evidence="3">Glycosyltransferase</fullName>
    </submittedName>
</protein>
<evidence type="ECO:0000256" key="1">
    <source>
        <dbReference type="ARBA" id="ARBA00022679"/>
    </source>
</evidence>
<dbReference type="Proteomes" id="UP000325255">
    <property type="component" value="Unassembled WGS sequence"/>
</dbReference>
<accession>A0A5M6IPR2</accession>
<evidence type="ECO:0000313" key="3">
    <source>
        <dbReference type="EMBL" id="KAA5609548.1"/>
    </source>
</evidence>
<dbReference type="OrthoDB" id="9790710at2"/>
<dbReference type="SUPFAM" id="SSF53756">
    <property type="entry name" value="UDP-Glycosyltransferase/glycogen phosphorylase"/>
    <property type="match status" value="1"/>
</dbReference>
<dbReference type="PANTHER" id="PTHR46401:SF2">
    <property type="entry name" value="GLYCOSYLTRANSFERASE WBBK-RELATED"/>
    <property type="match status" value="1"/>
</dbReference>
<feature type="domain" description="Glycosyl transferase family 1" evidence="2">
    <location>
        <begin position="293"/>
        <end position="445"/>
    </location>
</feature>
<keyword evidence="4" id="KW-1185">Reference proteome</keyword>
<dbReference type="InterPro" id="IPR001296">
    <property type="entry name" value="Glyco_trans_1"/>
</dbReference>
<dbReference type="Gene3D" id="3.40.50.2000">
    <property type="entry name" value="Glycogen Phosphorylase B"/>
    <property type="match status" value="1"/>
</dbReference>
<name>A0A5M6IPR2_9PROT</name>
<evidence type="ECO:0000259" key="2">
    <source>
        <dbReference type="Pfam" id="PF00534"/>
    </source>
</evidence>
<reference evidence="3 4" key="1">
    <citation type="submission" date="2019-09" db="EMBL/GenBank/DDBJ databases">
        <title>Genome sequence of Rhodovastum atsumiense, a diverse member of the Acetobacteraceae family of non-sulfur purple photosynthetic bacteria.</title>
        <authorList>
            <person name="Meyer T."/>
            <person name="Kyndt J."/>
        </authorList>
    </citation>
    <scope>NUCLEOTIDE SEQUENCE [LARGE SCALE GENOMIC DNA]</scope>
    <source>
        <strain evidence="3 4">DSM 21279</strain>
    </source>
</reference>
<evidence type="ECO:0000313" key="4">
    <source>
        <dbReference type="Proteomes" id="UP000325255"/>
    </source>
</evidence>
<organism evidence="3 4">
    <name type="scientific">Rhodovastum atsumiense</name>
    <dbReference type="NCBI Taxonomy" id="504468"/>
    <lineage>
        <taxon>Bacteria</taxon>
        <taxon>Pseudomonadati</taxon>
        <taxon>Pseudomonadota</taxon>
        <taxon>Alphaproteobacteria</taxon>
        <taxon>Acetobacterales</taxon>
        <taxon>Acetobacteraceae</taxon>
        <taxon>Rhodovastum</taxon>
    </lineage>
</organism>
<dbReference type="EMBL" id="VWPK01000048">
    <property type="protein sequence ID" value="KAA5609548.1"/>
    <property type="molecule type" value="Genomic_DNA"/>
</dbReference>
<dbReference type="GO" id="GO:0016757">
    <property type="term" value="F:glycosyltransferase activity"/>
    <property type="evidence" value="ECO:0007669"/>
    <property type="project" value="InterPro"/>
</dbReference>